<reference evidence="1 2" key="1">
    <citation type="submission" date="2020-05" db="EMBL/GenBank/DDBJ databases">
        <title>Ramlibacter rhizophilus sp. nov., isolated from rhizosphere soil of national flower Mugunghwa from South Korea.</title>
        <authorList>
            <person name="Zheng-Fei Y."/>
            <person name="Huan T."/>
        </authorList>
    </citation>
    <scope>NUCLEOTIDE SEQUENCE [LARGE SCALE GENOMIC DNA]</scope>
    <source>
        <strain evidence="1 2">H242</strain>
    </source>
</reference>
<accession>A0ABX6P0G3</accession>
<protein>
    <submittedName>
        <fullName evidence="1">DUF1631 family protein</fullName>
    </submittedName>
</protein>
<dbReference type="EMBL" id="CP053418">
    <property type="protein sequence ID" value="QJW83182.1"/>
    <property type="molecule type" value="Genomic_DNA"/>
</dbReference>
<dbReference type="InterPro" id="IPR012434">
    <property type="entry name" value="DUF1631"/>
</dbReference>
<evidence type="ECO:0000313" key="1">
    <source>
        <dbReference type="EMBL" id="QJW83182.1"/>
    </source>
</evidence>
<keyword evidence="2" id="KW-1185">Reference proteome</keyword>
<name>A0ABX6P0G3_9BURK</name>
<evidence type="ECO:0000313" key="2">
    <source>
        <dbReference type="Proteomes" id="UP000500826"/>
    </source>
</evidence>
<dbReference type="Proteomes" id="UP000500826">
    <property type="component" value="Chromosome"/>
</dbReference>
<dbReference type="Pfam" id="PF07793">
    <property type="entry name" value="DUF1631"/>
    <property type="match status" value="1"/>
</dbReference>
<proteinExistence type="predicted"/>
<gene>
    <name evidence="1" type="ORF">HK414_08685</name>
</gene>
<reference evidence="1 2" key="2">
    <citation type="submission" date="2020-05" db="EMBL/GenBank/DDBJ databases">
        <authorList>
            <person name="Khan S.A."/>
            <person name="Jeon C.O."/>
            <person name="Chun B.H."/>
        </authorList>
    </citation>
    <scope>NUCLEOTIDE SEQUENCE [LARGE SCALE GENOMIC DNA]</scope>
    <source>
        <strain evidence="1 2">H242</strain>
    </source>
</reference>
<organism evidence="1 2">
    <name type="scientific">Ramlibacter terrae</name>
    <dbReference type="NCBI Taxonomy" id="2732511"/>
    <lineage>
        <taxon>Bacteria</taxon>
        <taxon>Pseudomonadati</taxon>
        <taxon>Pseudomonadota</taxon>
        <taxon>Betaproteobacteria</taxon>
        <taxon>Burkholderiales</taxon>
        <taxon>Comamonadaceae</taxon>
        <taxon>Ramlibacter</taxon>
    </lineage>
</organism>
<sequence>MAQARLTDESGKEDPGGHAAVVPVLLWSVQPGLAARVGGQHEMLDEAIAAGLASIDHPPAETQRWQAVLRQLRGVAVGLASGMGAALPALAPVPARSPTWLAPSEAHDSGFVPEQVLPFGASPREPDTLPPVDPEPGARVELLGERDGWARWQLSWASPHGLLFMFTHADGASRSMTRRRLQQMLAEGALRLVSTRAVVDGALDAVAHEAWRNSLYHAE</sequence>